<feature type="transmembrane region" description="Helical" evidence="7">
    <location>
        <begin position="248"/>
        <end position="270"/>
    </location>
</feature>
<evidence type="ECO:0000259" key="8">
    <source>
        <dbReference type="PROSITE" id="PS50850"/>
    </source>
</evidence>
<keyword evidence="4 7" id="KW-0812">Transmembrane</keyword>
<accession>A0ABU4BJ33</accession>
<dbReference type="SUPFAM" id="SSF103473">
    <property type="entry name" value="MFS general substrate transporter"/>
    <property type="match status" value="1"/>
</dbReference>
<dbReference type="Gene3D" id="1.20.1250.20">
    <property type="entry name" value="MFS general substrate transporter like domains"/>
    <property type="match status" value="2"/>
</dbReference>
<keyword evidence="5 7" id="KW-1133">Transmembrane helix</keyword>
<organism evidence="9 10">
    <name type="scientific">Rhodococcoides yunnanense</name>
    <dbReference type="NCBI Taxonomy" id="278209"/>
    <lineage>
        <taxon>Bacteria</taxon>
        <taxon>Bacillati</taxon>
        <taxon>Actinomycetota</taxon>
        <taxon>Actinomycetes</taxon>
        <taxon>Mycobacteriales</taxon>
        <taxon>Nocardiaceae</taxon>
        <taxon>Rhodococcoides</taxon>
    </lineage>
</organism>
<keyword evidence="10" id="KW-1185">Reference proteome</keyword>
<feature type="transmembrane region" description="Helical" evidence="7">
    <location>
        <begin position="169"/>
        <end position="191"/>
    </location>
</feature>
<evidence type="ECO:0000256" key="5">
    <source>
        <dbReference type="ARBA" id="ARBA00022989"/>
    </source>
</evidence>
<feature type="transmembrane region" description="Helical" evidence="7">
    <location>
        <begin position="300"/>
        <end position="324"/>
    </location>
</feature>
<dbReference type="EMBL" id="JAWLJX010000011">
    <property type="protein sequence ID" value="MDV6264227.1"/>
    <property type="molecule type" value="Genomic_DNA"/>
</dbReference>
<feature type="transmembrane region" description="Helical" evidence="7">
    <location>
        <begin position="212"/>
        <end position="236"/>
    </location>
</feature>
<feature type="transmembrane region" description="Helical" evidence="7">
    <location>
        <begin position="277"/>
        <end position="294"/>
    </location>
</feature>
<feature type="transmembrane region" description="Helical" evidence="7">
    <location>
        <begin position="364"/>
        <end position="384"/>
    </location>
</feature>
<dbReference type="Pfam" id="PF07690">
    <property type="entry name" value="MFS_1"/>
    <property type="match status" value="1"/>
</dbReference>
<dbReference type="Proteomes" id="UP001185755">
    <property type="component" value="Unassembled WGS sequence"/>
</dbReference>
<feature type="domain" description="Major facilitator superfamily (MFS) profile" evidence="8">
    <location>
        <begin position="213"/>
        <end position="403"/>
    </location>
</feature>
<comment type="caution">
    <text evidence="9">The sequence shown here is derived from an EMBL/GenBank/DDBJ whole genome shotgun (WGS) entry which is preliminary data.</text>
</comment>
<evidence type="ECO:0000313" key="10">
    <source>
        <dbReference type="Proteomes" id="UP001185755"/>
    </source>
</evidence>
<feature type="transmembrane region" description="Helical" evidence="7">
    <location>
        <begin position="40"/>
        <end position="61"/>
    </location>
</feature>
<dbReference type="InterPro" id="IPR011701">
    <property type="entry name" value="MFS"/>
</dbReference>
<dbReference type="RefSeq" id="WP_317566298.1">
    <property type="nucleotide sequence ID" value="NZ_JAWLJX010000011.1"/>
</dbReference>
<dbReference type="PANTHER" id="PTHR23513:SF6">
    <property type="entry name" value="MAJOR FACILITATOR SUPERFAMILY ASSOCIATED DOMAIN-CONTAINING PROTEIN"/>
    <property type="match status" value="1"/>
</dbReference>
<feature type="transmembrane region" description="Helical" evidence="7">
    <location>
        <begin position="99"/>
        <end position="118"/>
    </location>
</feature>
<evidence type="ECO:0000313" key="9">
    <source>
        <dbReference type="EMBL" id="MDV6264227.1"/>
    </source>
</evidence>
<dbReference type="PANTHER" id="PTHR23513">
    <property type="entry name" value="INTEGRAL MEMBRANE EFFLUX PROTEIN-RELATED"/>
    <property type="match status" value="1"/>
</dbReference>
<name>A0ABU4BJ33_9NOCA</name>
<evidence type="ECO:0000256" key="2">
    <source>
        <dbReference type="ARBA" id="ARBA00007520"/>
    </source>
</evidence>
<feature type="transmembrane region" description="Helical" evidence="7">
    <location>
        <begin position="130"/>
        <end position="157"/>
    </location>
</feature>
<dbReference type="InterPro" id="IPR001958">
    <property type="entry name" value="Tet-R_TetA/multi-R_MdtG-like"/>
</dbReference>
<keyword evidence="3" id="KW-1003">Cell membrane</keyword>
<gene>
    <name evidence="9" type="ORF">R3P96_23065</name>
</gene>
<dbReference type="InterPro" id="IPR020846">
    <property type="entry name" value="MFS_dom"/>
</dbReference>
<protein>
    <submittedName>
        <fullName evidence="9">MFS transporter</fullName>
    </submittedName>
</protein>
<evidence type="ECO:0000256" key="1">
    <source>
        <dbReference type="ARBA" id="ARBA00004651"/>
    </source>
</evidence>
<evidence type="ECO:0000256" key="3">
    <source>
        <dbReference type="ARBA" id="ARBA00022475"/>
    </source>
</evidence>
<reference evidence="9 10" key="1">
    <citation type="submission" date="2023-10" db="EMBL/GenBank/DDBJ databases">
        <title>Development of a sustainable strategy for remediation of hydrocarbon-contaminated territories based on the waste exchange concept.</title>
        <authorList>
            <person name="Krivoruchko A."/>
        </authorList>
    </citation>
    <scope>NUCLEOTIDE SEQUENCE [LARGE SCALE GENOMIC DNA]</scope>
    <source>
        <strain evidence="9 10">IEGM 1323</strain>
    </source>
</reference>
<dbReference type="PROSITE" id="PS00217">
    <property type="entry name" value="SUGAR_TRANSPORT_2"/>
    <property type="match status" value="1"/>
</dbReference>
<dbReference type="InterPro" id="IPR036259">
    <property type="entry name" value="MFS_trans_sf"/>
</dbReference>
<sequence length="403" mass="40014">MSRIRFAVPLYIGGASLSLFGNSAITIVLPWLVLATTGSLSSAGLIAAAAGIAAVPATFAGGRLIDRFGARNVAVVSDLGSATAVLGLIVVSATVGLSVPWFVVLGVAGAVFDVPGMTARQAMLADVASISGASVTTVAGFFQTGFSLAFLAGPALAGLLLSMLDPIDVVAVTAASSAAAAVLTALVPVMGQAFPTAAAGSGSALALIRATPALRAMLIFAFLASLVTPPMISLLLPGHFNEIGEPGQLGLAMSAFAIGALAGSALFALLAARSRRVTFVTGMAAMTAGIWLFAQLQGFWIVAAGMLVMGLGSGLFGPIWNVYVAEQVPADVRGRVLGWLNMSGLVAGPMGLGLMSVVLVGGDLGLGAVVMGIGWSAVAAYAVLSPGARALTEPVPHSAGVNG</sequence>
<keyword evidence="6 7" id="KW-0472">Membrane</keyword>
<feature type="transmembrane region" description="Helical" evidence="7">
    <location>
        <begin position="336"/>
        <end position="358"/>
    </location>
</feature>
<comment type="similarity">
    <text evidence="2">Belongs to the major facilitator superfamily. TCR/Tet family.</text>
</comment>
<feature type="transmembrane region" description="Helical" evidence="7">
    <location>
        <begin position="73"/>
        <end position="93"/>
    </location>
</feature>
<dbReference type="PRINTS" id="PR01035">
    <property type="entry name" value="TCRTETA"/>
</dbReference>
<proteinExistence type="inferred from homology"/>
<feature type="transmembrane region" description="Helical" evidence="7">
    <location>
        <begin position="12"/>
        <end position="34"/>
    </location>
</feature>
<evidence type="ECO:0000256" key="4">
    <source>
        <dbReference type="ARBA" id="ARBA00022692"/>
    </source>
</evidence>
<evidence type="ECO:0000256" key="7">
    <source>
        <dbReference type="SAM" id="Phobius"/>
    </source>
</evidence>
<comment type="subcellular location">
    <subcellularLocation>
        <location evidence="1">Cell membrane</location>
        <topology evidence="1">Multi-pass membrane protein</topology>
    </subcellularLocation>
</comment>
<dbReference type="PROSITE" id="PS50850">
    <property type="entry name" value="MFS"/>
    <property type="match status" value="1"/>
</dbReference>
<dbReference type="InterPro" id="IPR005829">
    <property type="entry name" value="Sugar_transporter_CS"/>
</dbReference>
<evidence type="ECO:0000256" key="6">
    <source>
        <dbReference type="ARBA" id="ARBA00023136"/>
    </source>
</evidence>